<proteinExistence type="inferred from homology"/>
<dbReference type="GO" id="GO:0005840">
    <property type="term" value="C:ribosome"/>
    <property type="evidence" value="ECO:0007669"/>
    <property type="project" value="UniProtKB-KW"/>
</dbReference>
<dbReference type="Gene3D" id="2.40.150.20">
    <property type="entry name" value="Ribosomal protein L14"/>
    <property type="match status" value="1"/>
</dbReference>
<evidence type="ECO:0000256" key="3">
    <source>
        <dbReference type="ARBA" id="ARBA00023274"/>
    </source>
</evidence>
<gene>
    <name evidence="6" type="ORF">BRAA06T24501Z</name>
    <name evidence="5" type="ORF">BRAPAZ1V2_A06P14280.2</name>
</gene>
<accession>A0A3P5YYW7</accession>
<dbReference type="SMART" id="SM01374">
    <property type="entry name" value="Ribosomal_L14"/>
    <property type="match status" value="1"/>
</dbReference>
<dbReference type="Pfam" id="PF00238">
    <property type="entry name" value="Ribosomal_L14"/>
    <property type="match status" value="1"/>
</dbReference>
<evidence type="ECO:0000256" key="1">
    <source>
        <dbReference type="ARBA" id="ARBA00010745"/>
    </source>
</evidence>
<dbReference type="SUPFAM" id="SSF50193">
    <property type="entry name" value="Ribosomal protein L14"/>
    <property type="match status" value="1"/>
</dbReference>
<name>A0A3P5YYW7_BRACM</name>
<evidence type="ECO:0000313" key="5">
    <source>
        <dbReference type="EMBL" id="CAG7869188.1"/>
    </source>
</evidence>
<keyword evidence="2 4" id="KW-0689">Ribosomal protein</keyword>
<dbReference type="EMBL" id="LR031569">
    <property type="protein sequence ID" value="VDC65961.1"/>
    <property type="molecule type" value="Genomic_DNA"/>
</dbReference>
<reference evidence="6" key="1">
    <citation type="submission" date="2018-11" db="EMBL/GenBank/DDBJ databases">
        <authorList>
            <consortium name="Genoscope - CEA"/>
            <person name="William W."/>
        </authorList>
    </citation>
    <scope>NUCLEOTIDE SEQUENCE</scope>
</reference>
<dbReference type="Proteomes" id="UP000694005">
    <property type="component" value="Chromosome A06"/>
</dbReference>
<dbReference type="EMBL" id="LS974622">
    <property type="protein sequence ID" value="CAG7869188.1"/>
    <property type="molecule type" value="Genomic_DNA"/>
</dbReference>
<dbReference type="PANTHER" id="PTHR11761:SF29">
    <property type="entry name" value="RIBOSOMAL PROTEIN L14"/>
    <property type="match status" value="1"/>
</dbReference>
<dbReference type="GO" id="GO:0003735">
    <property type="term" value="F:structural constituent of ribosome"/>
    <property type="evidence" value="ECO:0007669"/>
    <property type="project" value="InterPro"/>
</dbReference>
<dbReference type="HAMAP" id="MF_01367">
    <property type="entry name" value="Ribosomal_uL14"/>
    <property type="match status" value="1"/>
</dbReference>
<evidence type="ECO:0000256" key="2">
    <source>
        <dbReference type="ARBA" id="ARBA00022980"/>
    </source>
</evidence>
<keyword evidence="3 4" id="KW-0687">Ribonucleoprotein</keyword>
<dbReference type="Gramene" id="A06p14280.2_BraZ1">
    <property type="protein sequence ID" value="A06p14280.2_BraZ1.CDS"/>
    <property type="gene ID" value="A06g14280.2_BraZ1"/>
</dbReference>
<evidence type="ECO:0000313" key="6">
    <source>
        <dbReference type="EMBL" id="VDC65961.1"/>
    </source>
</evidence>
<comment type="similarity">
    <text evidence="1 4">Belongs to the universal ribosomal protein uL14 family.</text>
</comment>
<protein>
    <recommendedName>
        <fullName evidence="7">Ribosomal protein L14</fullName>
    </recommendedName>
</protein>
<dbReference type="GO" id="GO:0006412">
    <property type="term" value="P:translation"/>
    <property type="evidence" value="ECO:0007669"/>
    <property type="project" value="InterPro"/>
</dbReference>
<dbReference type="InterPro" id="IPR019972">
    <property type="entry name" value="Ribosomal_uL14_CS"/>
</dbReference>
<sequence length="201" mass="21796">MATALVSRLTKAGRSLLGGLTNAFSGLMSSSTGMMSGSTLSQQQQQRTFIQMGTRLKVVDNSGAKEVVCIQSLRGKKGARLGDIIICSVKQGLPEKKKGKDDAVPIGKKFNWKDFIGTGKVRKGNVVYGVVVRAKMQKGRVDGSQVCFDDNAIVILGIKEPRKEYSGGFYQPIGTRVFGPVPHELRLRKQLKILALAQDLV</sequence>
<dbReference type="InterPro" id="IPR000218">
    <property type="entry name" value="Ribosomal_uL14"/>
</dbReference>
<dbReference type="GO" id="GO:1990904">
    <property type="term" value="C:ribonucleoprotein complex"/>
    <property type="evidence" value="ECO:0007669"/>
    <property type="project" value="UniProtKB-KW"/>
</dbReference>
<dbReference type="InterPro" id="IPR036853">
    <property type="entry name" value="Ribosomal_uL14_sf"/>
</dbReference>
<evidence type="ECO:0008006" key="7">
    <source>
        <dbReference type="Google" id="ProtNLM"/>
    </source>
</evidence>
<dbReference type="CDD" id="cd00337">
    <property type="entry name" value="Ribosomal_uL14"/>
    <property type="match status" value="1"/>
</dbReference>
<organism evidence="6">
    <name type="scientific">Brassica campestris</name>
    <name type="common">Field mustard</name>
    <dbReference type="NCBI Taxonomy" id="3711"/>
    <lineage>
        <taxon>Eukaryota</taxon>
        <taxon>Viridiplantae</taxon>
        <taxon>Streptophyta</taxon>
        <taxon>Embryophyta</taxon>
        <taxon>Tracheophyta</taxon>
        <taxon>Spermatophyta</taxon>
        <taxon>Magnoliopsida</taxon>
        <taxon>eudicotyledons</taxon>
        <taxon>Gunneridae</taxon>
        <taxon>Pentapetalae</taxon>
        <taxon>rosids</taxon>
        <taxon>malvids</taxon>
        <taxon>Brassicales</taxon>
        <taxon>Brassicaceae</taxon>
        <taxon>Brassiceae</taxon>
        <taxon>Brassica</taxon>
    </lineage>
</organism>
<dbReference type="PANTHER" id="PTHR11761">
    <property type="entry name" value="50S/60S RIBOSOMAL PROTEIN L14/L23"/>
    <property type="match status" value="1"/>
</dbReference>
<dbReference type="PROSITE" id="PS00049">
    <property type="entry name" value="RIBOSOMAL_L14"/>
    <property type="match status" value="1"/>
</dbReference>
<evidence type="ECO:0000256" key="4">
    <source>
        <dbReference type="RuleBase" id="RU003949"/>
    </source>
</evidence>
<dbReference type="AlphaFoldDB" id="A0A3P5YYW7"/>